<feature type="transmembrane region" description="Helical" evidence="7">
    <location>
        <begin position="29"/>
        <end position="50"/>
    </location>
</feature>
<evidence type="ECO:0000256" key="5">
    <source>
        <dbReference type="ARBA" id="ARBA00023136"/>
    </source>
</evidence>
<keyword evidence="2" id="KW-0813">Transport</keyword>
<dbReference type="SUPFAM" id="SSF103473">
    <property type="entry name" value="MFS general substrate transporter"/>
    <property type="match status" value="1"/>
</dbReference>
<feature type="region of interest" description="Disordered" evidence="6">
    <location>
        <begin position="181"/>
        <end position="242"/>
    </location>
</feature>
<reference evidence="9 10" key="1">
    <citation type="submission" date="2016-04" db="EMBL/GenBank/DDBJ databases">
        <title>Identification of putative biosynthetic pathways for the production of bioactive secondary metabolites by the marine actinomycete Kocuria kristinae RUTW2-3.</title>
        <authorList>
            <person name="Waterworth S.C."/>
            <person name="Walmsley T.A."/>
            <person name="Matongo T."/>
            <person name="Davies-Coleman M.T."/>
            <person name="Dorrington R.A."/>
        </authorList>
    </citation>
    <scope>NUCLEOTIDE SEQUENCE [LARGE SCALE GENOMIC DNA]</scope>
    <source>
        <strain evidence="9 10">RUTW4-5</strain>
    </source>
</reference>
<dbReference type="PANTHER" id="PTHR23511">
    <property type="entry name" value="SYNAPTIC VESICLE GLYCOPROTEIN 2"/>
    <property type="match status" value="1"/>
</dbReference>
<sequence length="242" mass="25786">MLANTAEFFDMFLIGFIVSDLTKPWGLTFWQSALVLLASGIGTMIGAILWGRVSDVIGRRRTLVATVLIFTVFTGLSVLTPDGGWALLAGLRLLVGIGVGGLNIVSIPWIQEFVPAARRGWLSGLASVFIPVGLLLGSVSTWLLLEPLTWRGLMALGALPILLVVWILRVPESPRFWRPAAGRRRLGPPSPGPWRSRGPGGAGARSRCAGRSAGPVPADPHSAPAVSWRSSRWAPSASSPAR</sequence>
<evidence type="ECO:0000256" key="6">
    <source>
        <dbReference type="SAM" id="MobiDB-lite"/>
    </source>
</evidence>
<accession>A0A657IW12</accession>
<keyword evidence="3 7" id="KW-0812">Transmembrane</keyword>
<evidence type="ECO:0000256" key="7">
    <source>
        <dbReference type="SAM" id="Phobius"/>
    </source>
</evidence>
<evidence type="ECO:0000259" key="8">
    <source>
        <dbReference type="PROSITE" id="PS50850"/>
    </source>
</evidence>
<dbReference type="InterPro" id="IPR036259">
    <property type="entry name" value="MFS_trans_sf"/>
</dbReference>
<feature type="domain" description="Major facilitator superfamily (MFS) profile" evidence="8">
    <location>
        <begin position="1"/>
        <end position="242"/>
    </location>
</feature>
<feature type="transmembrane region" description="Helical" evidence="7">
    <location>
        <begin position="150"/>
        <end position="168"/>
    </location>
</feature>
<protein>
    <recommendedName>
        <fullName evidence="8">Major facilitator superfamily (MFS) profile domain-containing protein</fullName>
    </recommendedName>
</protein>
<dbReference type="AlphaFoldDB" id="A0A657IW12"/>
<evidence type="ECO:0000256" key="1">
    <source>
        <dbReference type="ARBA" id="ARBA00004651"/>
    </source>
</evidence>
<dbReference type="CDD" id="cd17316">
    <property type="entry name" value="MFS_SV2_like"/>
    <property type="match status" value="1"/>
</dbReference>
<dbReference type="InterPro" id="IPR005828">
    <property type="entry name" value="MFS_sugar_transport-like"/>
</dbReference>
<dbReference type="Pfam" id="PF00083">
    <property type="entry name" value="Sugar_tr"/>
    <property type="match status" value="1"/>
</dbReference>
<feature type="transmembrane region" description="Helical" evidence="7">
    <location>
        <begin position="62"/>
        <end position="79"/>
    </location>
</feature>
<dbReference type="GO" id="GO:0005886">
    <property type="term" value="C:plasma membrane"/>
    <property type="evidence" value="ECO:0007669"/>
    <property type="project" value="UniProtKB-SubCell"/>
</dbReference>
<evidence type="ECO:0000256" key="4">
    <source>
        <dbReference type="ARBA" id="ARBA00022989"/>
    </source>
</evidence>
<feature type="compositionally biased region" description="Low complexity" evidence="6">
    <location>
        <begin position="204"/>
        <end position="215"/>
    </location>
</feature>
<comment type="subcellular location">
    <subcellularLocation>
        <location evidence="1">Cell membrane</location>
        <topology evidence="1">Multi-pass membrane protein</topology>
    </subcellularLocation>
</comment>
<comment type="caution">
    <text evidence="9">The sequence shown here is derived from an EMBL/GenBank/DDBJ whole genome shotgun (WGS) entry which is preliminary data.</text>
</comment>
<organism evidence="9 10">
    <name type="scientific">Rothia kristinae</name>
    <dbReference type="NCBI Taxonomy" id="37923"/>
    <lineage>
        <taxon>Bacteria</taxon>
        <taxon>Bacillati</taxon>
        <taxon>Actinomycetota</taxon>
        <taxon>Actinomycetes</taxon>
        <taxon>Micrococcales</taxon>
        <taxon>Micrococcaceae</taxon>
        <taxon>Rothia</taxon>
    </lineage>
</organism>
<dbReference type="EMBL" id="LWGZ01000134">
    <property type="protein sequence ID" value="OAX67702.1"/>
    <property type="molecule type" value="Genomic_DNA"/>
</dbReference>
<dbReference type="Gene3D" id="1.20.1250.20">
    <property type="entry name" value="MFS general substrate transporter like domains"/>
    <property type="match status" value="1"/>
</dbReference>
<feature type="transmembrane region" description="Helical" evidence="7">
    <location>
        <begin position="122"/>
        <end position="144"/>
    </location>
</feature>
<dbReference type="InterPro" id="IPR020846">
    <property type="entry name" value="MFS_dom"/>
</dbReference>
<dbReference type="Proteomes" id="UP000092021">
    <property type="component" value="Unassembled WGS sequence"/>
</dbReference>
<keyword evidence="5 7" id="KW-0472">Membrane</keyword>
<keyword evidence="4 7" id="KW-1133">Transmembrane helix</keyword>
<evidence type="ECO:0000256" key="2">
    <source>
        <dbReference type="ARBA" id="ARBA00022448"/>
    </source>
</evidence>
<feature type="transmembrane region" description="Helical" evidence="7">
    <location>
        <begin position="85"/>
        <end position="110"/>
    </location>
</feature>
<feature type="compositionally biased region" description="Low complexity" evidence="6">
    <location>
        <begin position="227"/>
        <end position="242"/>
    </location>
</feature>
<dbReference type="PROSITE" id="PS50850">
    <property type="entry name" value="MFS"/>
    <property type="match status" value="1"/>
</dbReference>
<evidence type="ECO:0000313" key="10">
    <source>
        <dbReference type="Proteomes" id="UP000092021"/>
    </source>
</evidence>
<dbReference type="GO" id="GO:0022857">
    <property type="term" value="F:transmembrane transporter activity"/>
    <property type="evidence" value="ECO:0007669"/>
    <property type="project" value="InterPro"/>
</dbReference>
<evidence type="ECO:0000256" key="3">
    <source>
        <dbReference type="ARBA" id="ARBA00022692"/>
    </source>
</evidence>
<gene>
    <name evidence="9" type="ORF">A5N15_01595</name>
</gene>
<name>A0A657IW12_9MICC</name>
<proteinExistence type="predicted"/>
<evidence type="ECO:0000313" key="9">
    <source>
        <dbReference type="EMBL" id="OAX67702.1"/>
    </source>
</evidence>